<protein>
    <submittedName>
        <fullName evidence="1">Uncharacterized protein</fullName>
    </submittedName>
</protein>
<proteinExistence type="predicted"/>
<dbReference type="EnsemblPlants" id="TuG1812G0200002589.01.T01">
    <property type="protein sequence ID" value="TuG1812G0200002589.01.T01.cds383925"/>
    <property type="gene ID" value="TuG1812G0200002589.01"/>
</dbReference>
<name>A0A8R7TGM5_TRIUA</name>
<keyword evidence="2" id="KW-1185">Reference proteome</keyword>
<reference evidence="2" key="1">
    <citation type="journal article" date="2013" name="Nature">
        <title>Draft genome of the wheat A-genome progenitor Triticum urartu.</title>
        <authorList>
            <person name="Ling H.Q."/>
            <person name="Zhao S."/>
            <person name="Liu D."/>
            <person name="Wang J."/>
            <person name="Sun H."/>
            <person name="Zhang C."/>
            <person name="Fan H."/>
            <person name="Li D."/>
            <person name="Dong L."/>
            <person name="Tao Y."/>
            <person name="Gao C."/>
            <person name="Wu H."/>
            <person name="Li Y."/>
            <person name="Cui Y."/>
            <person name="Guo X."/>
            <person name="Zheng S."/>
            <person name="Wang B."/>
            <person name="Yu K."/>
            <person name="Liang Q."/>
            <person name="Yang W."/>
            <person name="Lou X."/>
            <person name="Chen J."/>
            <person name="Feng M."/>
            <person name="Jian J."/>
            <person name="Zhang X."/>
            <person name="Luo G."/>
            <person name="Jiang Y."/>
            <person name="Liu J."/>
            <person name="Wang Z."/>
            <person name="Sha Y."/>
            <person name="Zhang B."/>
            <person name="Wu H."/>
            <person name="Tang D."/>
            <person name="Shen Q."/>
            <person name="Xue P."/>
            <person name="Zou S."/>
            <person name="Wang X."/>
            <person name="Liu X."/>
            <person name="Wang F."/>
            <person name="Yang Y."/>
            <person name="An X."/>
            <person name="Dong Z."/>
            <person name="Zhang K."/>
            <person name="Zhang X."/>
            <person name="Luo M.C."/>
            <person name="Dvorak J."/>
            <person name="Tong Y."/>
            <person name="Wang J."/>
            <person name="Yang H."/>
            <person name="Li Z."/>
            <person name="Wang D."/>
            <person name="Zhang A."/>
            <person name="Wang J."/>
        </authorList>
    </citation>
    <scope>NUCLEOTIDE SEQUENCE</scope>
    <source>
        <strain evidence="2">cv. G1812</strain>
    </source>
</reference>
<sequence length="60" mass="7033">MSIWVYGKYTAMMVSMSCFMMMMDAFSFSYVVRMTFLLNVVPRLSFSYVVQMMFLLDGVP</sequence>
<dbReference type="Gramene" id="TuG1812G0200002589.01.T01">
    <property type="protein sequence ID" value="TuG1812G0200002589.01.T01.cds383925"/>
    <property type="gene ID" value="TuG1812G0200002589.01"/>
</dbReference>
<reference evidence="1" key="3">
    <citation type="submission" date="2022-06" db="UniProtKB">
        <authorList>
            <consortium name="EnsemblPlants"/>
        </authorList>
    </citation>
    <scope>IDENTIFICATION</scope>
</reference>
<organism evidence="1 2">
    <name type="scientific">Triticum urartu</name>
    <name type="common">Red wild einkorn</name>
    <name type="synonym">Crithodium urartu</name>
    <dbReference type="NCBI Taxonomy" id="4572"/>
    <lineage>
        <taxon>Eukaryota</taxon>
        <taxon>Viridiplantae</taxon>
        <taxon>Streptophyta</taxon>
        <taxon>Embryophyta</taxon>
        <taxon>Tracheophyta</taxon>
        <taxon>Spermatophyta</taxon>
        <taxon>Magnoliopsida</taxon>
        <taxon>Liliopsida</taxon>
        <taxon>Poales</taxon>
        <taxon>Poaceae</taxon>
        <taxon>BOP clade</taxon>
        <taxon>Pooideae</taxon>
        <taxon>Triticodae</taxon>
        <taxon>Triticeae</taxon>
        <taxon>Triticinae</taxon>
        <taxon>Triticum</taxon>
    </lineage>
</organism>
<dbReference type="AlphaFoldDB" id="A0A8R7TGM5"/>
<evidence type="ECO:0000313" key="1">
    <source>
        <dbReference type="EnsemblPlants" id="TuG1812G0200002589.01.T01.cds383925"/>
    </source>
</evidence>
<dbReference type="Proteomes" id="UP000015106">
    <property type="component" value="Chromosome 2"/>
</dbReference>
<accession>A0A8R7TGM5</accession>
<reference evidence="1" key="2">
    <citation type="submission" date="2018-03" db="EMBL/GenBank/DDBJ databases">
        <title>The Triticum urartu genome reveals the dynamic nature of wheat genome evolution.</title>
        <authorList>
            <person name="Ling H."/>
            <person name="Ma B."/>
            <person name="Shi X."/>
            <person name="Liu H."/>
            <person name="Dong L."/>
            <person name="Sun H."/>
            <person name="Cao Y."/>
            <person name="Gao Q."/>
            <person name="Zheng S."/>
            <person name="Li Y."/>
            <person name="Yu Y."/>
            <person name="Du H."/>
            <person name="Qi M."/>
            <person name="Li Y."/>
            <person name="Yu H."/>
            <person name="Cui Y."/>
            <person name="Wang N."/>
            <person name="Chen C."/>
            <person name="Wu H."/>
            <person name="Zhao Y."/>
            <person name="Zhang J."/>
            <person name="Li Y."/>
            <person name="Zhou W."/>
            <person name="Zhang B."/>
            <person name="Hu W."/>
            <person name="Eijk M."/>
            <person name="Tang J."/>
            <person name="Witsenboer H."/>
            <person name="Zhao S."/>
            <person name="Li Z."/>
            <person name="Zhang A."/>
            <person name="Wang D."/>
            <person name="Liang C."/>
        </authorList>
    </citation>
    <scope>NUCLEOTIDE SEQUENCE [LARGE SCALE GENOMIC DNA]</scope>
    <source>
        <strain evidence="1">cv. G1812</strain>
    </source>
</reference>
<evidence type="ECO:0000313" key="2">
    <source>
        <dbReference type="Proteomes" id="UP000015106"/>
    </source>
</evidence>